<feature type="compositionally biased region" description="Polar residues" evidence="3">
    <location>
        <begin position="925"/>
        <end position="934"/>
    </location>
</feature>
<protein>
    <recommendedName>
        <fullName evidence="8">Centromere protein J</fullName>
    </recommendedName>
</protein>
<feature type="region of interest" description="Disordered" evidence="3">
    <location>
        <begin position="782"/>
        <end position="937"/>
    </location>
</feature>
<evidence type="ECO:0000259" key="4">
    <source>
        <dbReference type="Pfam" id="PF07202"/>
    </source>
</evidence>
<evidence type="ECO:0000259" key="5">
    <source>
        <dbReference type="Pfam" id="PF25779"/>
    </source>
</evidence>
<feature type="domain" description="Centromere protein J C-terminal" evidence="4">
    <location>
        <begin position="1399"/>
        <end position="1423"/>
    </location>
</feature>
<feature type="region of interest" description="Disordered" evidence="3">
    <location>
        <begin position="1126"/>
        <end position="1174"/>
    </location>
</feature>
<dbReference type="Gene3D" id="2.60.450.20">
    <property type="match status" value="1"/>
</dbReference>
<dbReference type="GO" id="GO:0060271">
    <property type="term" value="P:cilium assembly"/>
    <property type="evidence" value="ECO:0007669"/>
    <property type="project" value="TreeGrafter"/>
</dbReference>
<feature type="domain" description="CENPJ tubulin-binding region" evidence="5">
    <location>
        <begin position="397"/>
        <end position="455"/>
    </location>
</feature>
<reference evidence="6 7" key="1">
    <citation type="submission" date="2024-01" db="EMBL/GenBank/DDBJ databases">
        <title>The genome of the rayed Mediterranean limpet Patella caerulea (Linnaeus, 1758).</title>
        <authorList>
            <person name="Anh-Thu Weber A."/>
            <person name="Halstead-Nussloch G."/>
        </authorList>
    </citation>
    <scope>NUCLEOTIDE SEQUENCE [LARGE SCALE GENOMIC DNA]</scope>
    <source>
        <strain evidence="6">AATW-2023a</strain>
        <tissue evidence="6">Whole specimen</tissue>
    </source>
</reference>
<gene>
    <name evidence="6" type="ORF">SNE40_002635</name>
</gene>
<dbReference type="InterPro" id="IPR026581">
    <property type="entry name" value="TCP10L/CENPJ"/>
</dbReference>
<dbReference type="PANTHER" id="PTHR10331">
    <property type="entry name" value="T COMPLEX PROTEIN 10"/>
    <property type="match status" value="1"/>
</dbReference>
<feature type="compositionally biased region" description="Low complexity" evidence="3">
    <location>
        <begin position="1213"/>
        <end position="1230"/>
    </location>
</feature>
<feature type="compositionally biased region" description="Basic and acidic residues" evidence="3">
    <location>
        <begin position="888"/>
        <end position="898"/>
    </location>
</feature>
<dbReference type="EMBL" id="JAZGQO010000002">
    <property type="protein sequence ID" value="KAK6190860.1"/>
    <property type="molecule type" value="Genomic_DNA"/>
</dbReference>
<feature type="compositionally biased region" description="Basic and acidic residues" evidence="3">
    <location>
        <begin position="459"/>
        <end position="503"/>
    </location>
</feature>
<feature type="compositionally biased region" description="Acidic residues" evidence="3">
    <location>
        <begin position="722"/>
        <end position="731"/>
    </location>
</feature>
<evidence type="ECO:0000256" key="3">
    <source>
        <dbReference type="SAM" id="MobiDB-lite"/>
    </source>
</evidence>
<feature type="region of interest" description="Disordered" evidence="3">
    <location>
        <begin position="1198"/>
        <end position="1230"/>
    </location>
</feature>
<feature type="region of interest" description="Disordered" evidence="3">
    <location>
        <begin position="1"/>
        <end position="24"/>
    </location>
</feature>
<evidence type="ECO:0000313" key="7">
    <source>
        <dbReference type="Proteomes" id="UP001347796"/>
    </source>
</evidence>
<feature type="coiled-coil region" evidence="2">
    <location>
        <begin position="51"/>
        <end position="85"/>
    </location>
</feature>
<dbReference type="PANTHER" id="PTHR10331:SF6">
    <property type="entry name" value="SPINDLE ASSEMBLY ABNORMAL 4"/>
    <property type="match status" value="1"/>
</dbReference>
<evidence type="ECO:0008006" key="8">
    <source>
        <dbReference type="Google" id="ProtNLM"/>
    </source>
</evidence>
<comment type="caution">
    <text evidence="6">The sequence shown here is derived from an EMBL/GenBank/DDBJ whole genome shotgun (WGS) entry which is preliminary data.</text>
</comment>
<dbReference type="GO" id="GO:0005814">
    <property type="term" value="C:centriole"/>
    <property type="evidence" value="ECO:0007669"/>
    <property type="project" value="TreeGrafter"/>
</dbReference>
<keyword evidence="7" id="KW-1185">Reference proteome</keyword>
<feature type="domain" description="Centromere protein J C-terminal" evidence="4">
    <location>
        <begin position="1361"/>
        <end position="1395"/>
    </location>
</feature>
<dbReference type="Pfam" id="PF25779">
    <property type="entry name" value="Tubulin-bind_CPAP"/>
    <property type="match status" value="1"/>
</dbReference>
<feature type="compositionally biased region" description="Acidic residues" evidence="3">
    <location>
        <begin position="899"/>
        <end position="909"/>
    </location>
</feature>
<evidence type="ECO:0000256" key="1">
    <source>
        <dbReference type="ARBA" id="ARBA00005627"/>
    </source>
</evidence>
<dbReference type="GO" id="GO:0005813">
    <property type="term" value="C:centrosome"/>
    <property type="evidence" value="ECO:0007669"/>
    <property type="project" value="TreeGrafter"/>
</dbReference>
<feature type="domain" description="Centromere protein J C-terminal" evidence="4">
    <location>
        <begin position="1325"/>
        <end position="1353"/>
    </location>
</feature>
<feature type="compositionally biased region" description="Polar residues" evidence="3">
    <location>
        <begin position="1126"/>
        <end position="1162"/>
    </location>
</feature>
<dbReference type="Proteomes" id="UP001347796">
    <property type="component" value="Unassembled WGS sequence"/>
</dbReference>
<feature type="compositionally biased region" description="Low complexity" evidence="3">
    <location>
        <begin position="734"/>
        <end position="750"/>
    </location>
</feature>
<comment type="similarity">
    <text evidence="1">Belongs to the TCP10 family.</text>
</comment>
<name>A0AAN8KC98_PATCE</name>
<sequence length="1442" mass="162228">MEDPEEDSGHKVSHNIDTTAHDTSLDILEQQQAREQARLLNRFRELRTWQQKQQEQLMMQQQVQLENLREEQLRVQNMLKSQRQQQWGAGIVKAGTYPGLNKSPTKTSPTSKQHGGISNLVSTMVPHQIGSVSQQQNALPKPVIYDDPTELEGDNYTNPDLFSNPGSSDQLEDGVYNAYDTGSEVSDPSSAQKLTLQTLLRSASPETLKAMLSMIPRSRLLESNAELSPRGKIIEAVNGISPRTKARDKNLGMSPKMREITLSPRARLNKSPSPRSSGSVIVELERRGLPVNGAGDQNGQYVKEPFFQEWDKKLNTMDPKLPQDVKRHLFCDEDNYSVDSEIVGGLEKINNNQWSNSKQASQVTSVQPHKSDSPDEKVDDETNADNFDQTKLDFVIDDRPIKPGLAGKKTFEQLLEEQLKAEEVKILAEEADVVESPKDKKKPFLKRGQGLARFTSSKSARETKKSNKPETKPKQPESKPKQPETKPKQAEKAAAKDGKRKYEPPNGPLSNTAKSNQVSKPACLKSKSNQSVPKTVSSQSTNPLVPSQTLKLNPSKTFPKPQSSSSTPVIPQTSNAVSSVQPTSNVAHNSSDPRSQSNTALFKVPVIPAQNKEVTSSDKKLVDFDPFDDDSSFAAGVRERIANEGKEQEELDEFELLEDFADNASFCSNSSIVTKLIQADQKKQSGEPLIGLKTILEARKVGKQQIESAKPPEEPKVVVEEKDDTLVEENVGELSSDTLTDSDSSISSDSELNEADIKFLTAKLMQKQNGPFVDINGYSSTKSEEITNSDSNVNPIQSKSLTRKIASRDGFSASTNASVSSSTADMRSLLQRLTASKGPHINTLSQKESLPEGGKHFVSSDYEDGEREKEKESSEDESEESTSEESDDEKKDDNKEEYVNDFDDEEEWIENAPKAKNKTSDNNKENGVSSTPPTSRLVARLFPSLNQEPADKLKKQQEAEKLQATKTADGIQSKILRDKLAELEKEIERFRNENAVLDKLRKEREEGLSKLKKEILDFEKEKSDELSRLEEFKNQEMKKLKHERKMFEKYQKTIRSMPDKKDREEIDMLKNQLNELQEEMKRKEGRWTASQSRLKDKLELVELENKELKEEIKLLEKKRIEWMQKEATSQKIQVNGHQSYPRSSTPTQETEQEKPNVNNNHISPPRSQPPPQKKGIINQMKFHTASKSLSLTTDSIPNLQFSTTDPQPRVQPTKITKSVDSTVSTSSSTSNLSRKLASKVLSDHPTIDKGNKQFEESQHVDGKIERIYKNGAREILFANGTRKEISSDGQSIVVAFFNGDIKQIFPDKRVVYYYADAQTSHTTYPDSLEVLQFQNGQIEKHYPDGTKEITFPDQTVKYLFPNGSEESIFPDGTVIRVDTNGDKTMEFPNGQREIHNSQFKRREYPDGTVKTVYPDGRQETRYSTGRIRLKDKDGNVIMDRIC</sequence>
<dbReference type="Pfam" id="PF07202">
    <property type="entry name" value="Tcp10_C"/>
    <property type="match status" value="4"/>
</dbReference>
<dbReference type="GO" id="GO:0061511">
    <property type="term" value="P:centriole elongation"/>
    <property type="evidence" value="ECO:0007669"/>
    <property type="project" value="TreeGrafter"/>
</dbReference>
<feature type="compositionally biased region" description="Polar residues" evidence="3">
    <location>
        <begin position="353"/>
        <end position="368"/>
    </location>
</feature>
<feature type="coiled-coil region" evidence="2">
    <location>
        <begin position="973"/>
        <end position="1125"/>
    </location>
</feature>
<feature type="region of interest" description="Disordered" evidence="3">
    <location>
        <begin position="722"/>
        <end position="750"/>
    </location>
</feature>
<proteinExistence type="inferred from homology"/>
<dbReference type="InterPro" id="IPR058029">
    <property type="entry name" value="Tubulin-bd_CENPJ"/>
</dbReference>
<evidence type="ECO:0000256" key="2">
    <source>
        <dbReference type="SAM" id="Coils"/>
    </source>
</evidence>
<dbReference type="InterPro" id="IPR047002">
    <property type="entry name" value="Tcp10_C_sf"/>
</dbReference>
<feature type="compositionally biased region" description="Polar residues" evidence="3">
    <location>
        <begin position="782"/>
        <end position="800"/>
    </location>
</feature>
<feature type="region of interest" description="Disordered" evidence="3">
    <location>
        <begin position="353"/>
        <end position="391"/>
    </location>
</feature>
<evidence type="ECO:0000313" key="6">
    <source>
        <dbReference type="EMBL" id="KAK6190860.1"/>
    </source>
</evidence>
<accession>A0AAN8KC98</accession>
<feature type="compositionally biased region" description="Acidic residues" evidence="3">
    <location>
        <begin position="873"/>
        <end position="887"/>
    </location>
</feature>
<keyword evidence="2" id="KW-0175">Coiled coil</keyword>
<organism evidence="6 7">
    <name type="scientific">Patella caerulea</name>
    <name type="common">Rayed Mediterranean limpet</name>
    <dbReference type="NCBI Taxonomy" id="87958"/>
    <lineage>
        <taxon>Eukaryota</taxon>
        <taxon>Metazoa</taxon>
        <taxon>Spiralia</taxon>
        <taxon>Lophotrochozoa</taxon>
        <taxon>Mollusca</taxon>
        <taxon>Gastropoda</taxon>
        <taxon>Patellogastropoda</taxon>
        <taxon>Patelloidea</taxon>
        <taxon>Patellidae</taxon>
        <taxon>Patella</taxon>
    </lineage>
</organism>
<feature type="compositionally biased region" description="Low complexity" evidence="3">
    <location>
        <begin position="812"/>
        <end position="824"/>
    </location>
</feature>
<feature type="compositionally biased region" description="Polar residues" evidence="3">
    <location>
        <begin position="526"/>
        <end position="600"/>
    </location>
</feature>
<feature type="region of interest" description="Disordered" evidence="3">
    <location>
        <begin position="428"/>
        <end position="603"/>
    </location>
</feature>
<feature type="compositionally biased region" description="Polar residues" evidence="3">
    <location>
        <begin position="508"/>
        <end position="519"/>
    </location>
</feature>
<feature type="domain" description="Centromere protein J C-terminal" evidence="4">
    <location>
        <begin position="1254"/>
        <end position="1285"/>
    </location>
</feature>
<dbReference type="InterPro" id="IPR009852">
    <property type="entry name" value="CENPJ_C_dom"/>
</dbReference>
<dbReference type="GO" id="GO:0015631">
    <property type="term" value="F:tubulin binding"/>
    <property type="evidence" value="ECO:0007669"/>
    <property type="project" value="TreeGrafter"/>
</dbReference>